<dbReference type="PANTHER" id="PTHR43731:SF14">
    <property type="entry name" value="PRESENILIN-ASSOCIATED RHOMBOID-LIKE PROTEIN, MITOCHONDRIAL"/>
    <property type="match status" value="1"/>
</dbReference>
<keyword evidence="4" id="KW-0378">Hydrolase</keyword>
<feature type="transmembrane region" description="Helical" evidence="7">
    <location>
        <begin position="290"/>
        <end position="305"/>
    </location>
</feature>
<keyword evidence="3 7" id="KW-0812">Transmembrane</keyword>
<evidence type="ECO:0000313" key="9">
    <source>
        <dbReference type="EMBL" id="MBC5662561.1"/>
    </source>
</evidence>
<organism evidence="9 10">
    <name type="scientific">Coprococcus hominis</name>
    <name type="common">ex Liu et al. 2022</name>
    <dbReference type="NCBI Taxonomy" id="2763039"/>
    <lineage>
        <taxon>Bacteria</taxon>
        <taxon>Bacillati</taxon>
        <taxon>Bacillota</taxon>
        <taxon>Clostridia</taxon>
        <taxon>Lachnospirales</taxon>
        <taxon>Lachnospiraceae</taxon>
        <taxon>Coprococcus</taxon>
    </lineage>
</organism>
<proteinExistence type="inferred from homology"/>
<dbReference type="InterPro" id="IPR022764">
    <property type="entry name" value="Peptidase_S54_rhomboid_dom"/>
</dbReference>
<evidence type="ECO:0000256" key="7">
    <source>
        <dbReference type="SAM" id="Phobius"/>
    </source>
</evidence>
<keyword evidence="10" id="KW-1185">Reference proteome</keyword>
<dbReference type="InterPro" id="IPR035952">
    <property type="entry name" value="Rhomboid-like_sf"/>
</dbReference>
<dbReference type="EMBL" id="JACOOX010000003">
    <property type="protein sequence ID" value="MBC5662561.1"/>
    <property type="molecule type" value="Genomic_DNA"/>
</dbReference>
<accession>A0A8I0DUX5</accession>
<feature type="transmembrane region" description="Helical" evidence="7">
    <location>
        <begin position="143"/>
        <end position="164"/>
    </location>
</feature>
<keyword evidence="9" id="KW-0645">Protease</keyword>
<reference evidence="9 10" key="1">
    <citation type="submission" date="2020-08" db="EMBL/GenBank/DDBJ databases">
        <title>Genome public.</title>
        <authorList>
            <person name="Liu C."/>
            <person name="Sun Q."/>
        </authorList>
    </citation>
    <scope>NUCLEOTIDE SEQUENCE [LARGE SCALE GENOMIC DNA]</scope>
    <source>
        <strain evidence="9 10">NSJ-10</strain>
    </source>
</reference>
<comment type="caution">
    <text evidence="9">The sequence shown here is derived from an EMBL/GenBank/DDBJ whole genome shotgun (WGS) entry which is preliminary data.</text>
</comment>
<dbReference type="Proteomes" id="UP000615234">
    <property type="component" value="Unassembled WGS sequence"/>
</dbReference>
<sequence>MQQYVLQIIEHLEEMGYKKLNPESNNVYGRLGTDAIYVVVLGSSRDLRAESLQKFNRQIIHDLSADSDKRIELLNILLTPNGLFDDSVNEIVSKMSNVWLFSEDYGKLYVFENQPMDFDGLQPVLDKQILQEKGRNLSRIRKTFGVITPILILINIIIFVISVYTRDAAGNSWLEELLADNLYDVIVEKQYYRIITSIFYHFSLIHLFSNMVVLVALGARVENLMGRIGFLISYLFCGITASICSLISCYLGNYYTYAGGASGAICGLMGVLIVFAFFNKGHISGISLKDLLFLSVLTILNGYVSDGIDNAAHVGGLIAGLLVGIIAILIHKAVVKDKPM</sequence>
<comment type="similarity">
    <text evidence="2">Belongs to the peptidase S54 family.</text>
</comment>
<dbReference type="GO" id="GO:0016020">
    <property type="term" value="C:membrane"/>
    <property type="evidence" value="ECO:0007669"/>
    <property type="project" value="UniProtKB-SubCell"/>
</dbReference>
<feature type="transmembrane region" description="Helical" evidence="7">
    <location>
        <begin position="254"/>
        <end position="278"/>
    </location>
</feature>
<keyword evidence="6 7" id="KW-0472">Membrane</keyword>
<comment type="subcellular location">
    <subcellularLocation>
        <location evidence="1">Membrane</location>
        <topology evidence="1">Multi-pass membrane protein</topology>
    </subcellularLocation>
</comment>
<evidence type="ECO:0000256" key="6">
    <source>
        <dbReference type="ARBA" id="ARBA00023136"/>
    </source>
</evidence>
<dbReference type="Pfam" id="PF01694">
    <property type="entry name" value="Rhomboid"/>
    <property type="match status" value="1"/>
</dbReference>
<evidence type="ECO:0000256" key="2">
    <source>
        <dbReference type="ARBA" id="ARBA00009045"/>
    </source>
</evidence>
<protein>
    <submittedName>
        <fullName evidence="9">Rhomboid family intramembrane serine protease</fullName>
    </submittedName>
</protein>
<evidence type="ECO:0000313" key="10">
    <source>
        <dbReference type="Proteomes" id="UP000615234"/>
    </source>
</evidence>
<evidence type="ECO:0000256" key="4">
    <source>
        <dbReference type="ARBA" id="ARBA00022801"/>
    </source>
</evidence>
<keyword evidence="5 7" id="KW-1133">Transmembrane helix</keyword>
<dbReference type="Gene3D" id="1.20.1540.10">
    <property type="entry name" value="Rhomboid-like"/>
    <property type="match status" value="1"/>
</dbReference>
<dbReference type="AlphaFoldDB" id="A0A8I0DUX5"/>
<gene>
    <name evidence="9" type="ORF">H8S09_06565</name>
</gene>
<evidence type="ECO:0000256" key="3">
    <source>
        <dbReference type="ARBA" id="ARBA00022692"/>
    </source>
</evidence>
<feature type="transmembrane region" description="Helical" evidence="7">
    <location>
        <begin position="311"/>
        <end position="330"/>
    </location>
</feature>
<feature type="transmembrane region" description="Helical" evidence="7">
    <location>
        <begin position="198"/>
        <end position="217"/>
    </location>
</feature>
<evidence type="ECO:0000256" key="5">
    <source>
        <dbReference type="ARBA" id="ARBA00022989"/>
    </source>
</evidence>
<feature type="domain" description="Peptidase S54 rhomboid" evidence="8">
    <location>
        <begin position="189"/>
        <end position="327"/>
    </location>
</feature>
<dbReference type="SUPFAM" id="SSF144091">
    <property type="entry name" value="Rhomboid-like"/>
    <property type="match status" value="1"/>
</dbReference>
<evidence type="ECO:0000256" key="1">
    <source>
        <dbReference type="ARBA" id="ARBA00004141"/>
    </source>
</evidence>
<dbReference type="GO" id="GO:0004252">
    <property type="term" value="F:serine-type endopeptidase activity"/>
    <property type="evidence" value="ECO:0007669"/>
    <property type="project" value="InterPro"/>
</dbReference>
<dbReference type="PANTHER" id="PTHR43731">
    <property type="entry name" value="RHOMBOID PROTEASE"/>
    <property type="match status" value="1"/>
</dbReference>
<name>A0A8I0DUX5_9FIRM</name>
<dbReference type="InterPro" id="IPR050925">
    <property type="entry name" value="Rhomboid_protease_S54"/>
</dbReference>
<feature type="transmembrane region" description="Helical" evidence="7">
    <location>
        <begin position="229"/>
        <end position="248"/>
    </location>
</feature>
<dbReference type="GO" id="GO:0006508">
    <property type="term" value="P:proteolysis"/>
    <property type="evidence" value="ECO:0007669"/>
    <property type="project" value="UniProtKB-KW"/>
</dbReference>
<evidence type="ECO:0000259" key="8">
    <source>
        <dbReference type="Pfam" id="PF01694"/>
    </source>
</evidence>